<protein>
    <submittedName>
        <fullName evidence="1">Uncharacterized protein</fullName>
    </submittedName>
</protein>
<evidence type="ECO:0000313" key="2">
    <source>
        <dbReference type="Proteomes" id="UP001152798"/>
    </source>
</evidence>
<name>A0A9P0H767_NEZVI</name>
<organism evidence="1 2">
    <name type="scientific">Nezara viridula</name>
    <name type="common">Southern green stink bug</name>
    <name type="synonym">Cimex viridulus</name>
    <dbReference type="NCBI Taxonomy" id="85310"/>
    <lineage>
        <taxon>Eukaryota</taxon>
        <taxon>Metazoa</taxon>
        <taxon>Ecdysozoa</taxon>
        <taxon>Arthropoda</taxon>
        <taxon>Hexapoda</taxon>
        <taxon>Insecta</taxon>
        <taxon>Pterygota</taxon>
        <taxon>Neoptera</taxon>
        <taxon>Paraneoptera</taxon>
        <taxon>Hemiptera</taxon>
        <taxon>Heteroptera</taxon>
        <taxon>Panheteroptera</taxon>
        <taxon>Pentatomomorpha</taxon>
        <taxon>Pentatomoidea</taxon>
        <taxon>Pentatomidae</taxon>
        <taxon>Pentatominae</taxon>
        <taxon>Nezara</taxon>
    </lineage>
</organism>
<dbReference type="Proteomes" id="UP001152798">
    <property type="component" value="Chromosome 3"/>
</dbReference>
<gene>
    <name evidence="1" type="ORF">NEZAVI_LOCUS6660</name>
</gene>
<keyword evidence="2" id="KW-1185">Reference proteome</keyword>
<accession>A0A9P0H767</accession>
<reference evidence="1" key="1">
    <citation type="submission" date="2022-01" db="EMBL/GenBank/DDBJ databases">
        <authorList>
            <person name="King R."/>
        </authorList>
    </citation>
    <scope>NUCLEOTIDE SEQUENCE</scope>
</reference>
<dbReference type="EMBL" id="OV725079">
    <property type="protein sequence ID" value="CAH1396632.1"/>
    <property type="molecule type" value="Genomic_DNA"/>
</dbReference>
<sequence length="32" mass="3785">MVYDIKYKYIIIYYGLCKRVDLIKKNSGAGVR</sequence>
<evidence type="ECO:0000313" key="1">
    <source>
        <dbReference type="EMBL" id="CAH1396632.1"/>
    </source>
</evidence>
<dbReference type="AlphaFoldDB" id="A0A9P0H767"/>
<proteinExistence type="predicted"/>